<dbReference type="EMBL" id="DQ665652">
    <property type="protein sequence ID" value="ABG25632.1"/>
    <property type="molecule type" value="Genomic_DNA"/>
</dbReference>
<evidence type="ECO:0000313" key="2">
    <source>
        <dbReference type="Proteomes" id="UP000120576"/>
    </source>
</evidence>
<proteinExistence type="predicted"/>
<protein>
    <submittedName>
        <fullName evidence="1">ORF119</fullName>
    </submittedName>
</protein>
<reference evidence="1 2" key="1">
    <citation type="journal article" date="2006" name="J. Gen. Virol.">
        <title>Genome sequences of two frog herpesviruses.</title>
        <authorList>
            <person name="Davison A.J."/>
            <person name="Cunningham C."/>
            <person name="Sauerbier W."/>
            <person name="McKinnell R.G."/>
        </authorList>
    </citation>
    <scope>NUCLEOTIDE SEQUENCE [LARGE SCALE GENOMIC DNA]</scope>
    <source>
        <strain evidence="1">ATCC VR-568</strain>
    </source>
</reference>
<accession>Q14VY7</accession>
<evidence type="ECO:0000313" key="1">
    <source>
        <dbReference type="EMBL" id="ABG25632.1"/>
    </source>
</evidence>
<dbReference type="GeneID" id="5179504"/>
<dbReference type="KEGG" id="vg:5179504"/>
<organism evidence="1 2">
    <name type="scientific">Ranid herpesvirus 2</name>
    <dbReference type="NCBI Taxonomy" id="389214"/>
    <lineage>
        <taxon>Viruses</taxon>
        <taxon>Duplodnaviria</taxon>
        <taxon>Heunggongvirae</taxon>
        <taxon>Peploviricota</taxon>
        <taxon>Herviviricetes</taxon>
        <taxon>Herpesvirales</taxon>
        <taxon>Alloherpesviridae</taxon>
        <taxon>Batravirus</taxon>
        <taxon>Batravirus ranidallo2</taxon>
    </lineage>
</organism>
<dbReference type="Proteomes" id="UP000120576">
    <property type="component" value="Genome"/>
</dbReference>
<name>Q14VY7_9VIRU</name>
<sequence length="332" mass="37839">MCSNLYFALRRFASMASDRAKSATCRLKGSTNAITLPLKVNFQLIEFYGVPFAKGDACDLLFQSHSLSPFYEATDKYTHRLGHQSIDAFWLNYERGEPVLYHVDSLAGDLIFRLMHQVNKSILDEVELDRAALKKALDYLRYLTTEAPPWFKLYHNLIEGTHHRMPRVSRGSVTDLVLDVYEKQALTTARTTLQGYCDACIEHVQALSRLYGQPTYIYQPSNPYALQSGGVDTYETVYPLSAAKIHVPKFVPVGKENIKAILGPLYEKTILFYSKQCEEPAVVEQVVRSDASPSDFKQDYSQVVRLHELKSRYGSCYYVCLLEFWTTLMCGT</sequence>
<dbReference type="RefSeq" id="YP_656627.1">
    <property type="nucleotide sequence ID" value="NC_008210.1"/>
</dbReference>
<keyword evidence="2" id="KW-1185">Reference proteome</keyword>